<sequence>MLHLVEHQGRLFSSLSTKLNAPLPEDPPVGAQIAVLDRADGAWRVDRDYERVHWRLTLESVTFTGDGQGRKLPQPVSLLLAGPSDSRGHVYVDSRDDDTGEWTRMHLGSGKGVASIRSFFVYRDKATGVERLFAGTSPTGICSGVYDPEAPGRIRWAAEPEMEGYSRRPMAFAECNGSLYVTIKPDMYRRIDGEKPSWEKVYTIPVPLIVPSSGLRGLTAVPRPSGSGQVLLAALEGDRCRVVHIDPEDGFRETVELEVLDFLGEHWGQRPTYGVVAYDDFTPVTDPRTGETVLFTGLGATYSTQLDNHPADSWVQDAWYLIRHADGRRYELRRVESPDFQPMPPLIAVRSIAVSPFEPSMLYFGGYDPNAKPCRHTAWVFSASTEAALASTQ</sequence>
<dbReference type="EMBL" id="AAMD01000001">
    <property type="protein sequence ID" value="EAU70096.1"/>
    <property type="molecule type" value="Genomic_DNA"/>
</dbReference>
<evidence type="ECO:0000313" key="2">
    <source>
        <dbReference type="Proteomes" id="UP000032702"/>
    </source>
</evidence>
<evidence type="ECO:0000313" key="1">
    <source>
        <dbReference type="EMBL" id="EAU70096.1"/>
    </source>
</evidence>
<reference evidence="1 2" key="1">
    <citation type="submission" date="2006-04" db="EMBL/GenBank/DDBJ databases">
        <authorList>
            <person name="Nierman W.C."/>
        </authorList>
    </citation>
    <scope>NUCLEOTIDE SEQUENCE [LARGE SCALE GENOMIC DNA]</scope>
    <source>
        <strain evidence="1 2">DW4/3-1</strain>
    </source>
</reference>
<comment type="caution">
    <text evidence="1">The sequence shown here is derived from an EMBL/GenBank/DDBJ whole genome shotgun (WGS) entry which is preliminary data.</text>
</comment>
<name>Q09E79_STIAD</name>
<dbReference type="AlphaFoldDB" id="Q09E79"/>
<organism evidence="1 2">
    <name type="scientific">Stigmatella aurantiaca (strain DW4/3-1)</name>
    <dbReference type="NCBI Taxonomy" id="378806"/>
    <lineage>
        <taxon>Bacteria</taxon>
        <taxon>Pseudomonadati</taxon>
        <taxon>Myxococcota</taxon>
        <taxon>Myxococcia</taxon>
        <taxon>Myxococcales</taxon>
        <taxon>Cystobacterineae</taxon>
        <taxon>Archangiaceae</taxon>
        <taxon>Stigmatella</taxon>
    </lineage>
</organism>
<evidence type="ECO:0008006" key="3">
    <source>
        <dbReference type="Google" id="ProtNLM"/>
    </source>
</evidence>
<dbReference type="PATRIC" id="fig|378806.16.peg.9501"/>
<proteinExistence type="predicted"/>
<accession>Q09E79</accession>
<dbReference type="Proteomes" id="UP000032702">
    <property type="component" value="Unassembled WGS sequence"/>
</dbReference>
<gene>
    <name evidence="1" type="ORF">STIAU_8363</name>
</gene>
<protein>
    <recommendedName>
        <fullName evidence="3">DUF4185 domain-containing protein</fullName>
    </recommendedName>
</protein>
<dbReference type="SUPFAM" id="SSF63829">
    <property type="entry name" value="Calcium-dependent phosphotriesterase"/>
    <property type="match status" value="1"/>
</dbReference>